<sequence>MKKGSLNRQVVLEQALLRASEGGFSKLTYNGLARSLNVQPQSLYRYVDNIADVKGGVVALYIKKLTESLYHDLLPYSGKEALHQLAVLFVSYTAVGLPFTDMVGGLTAYANDQHVKQEMDQLRDLSTKLVAAVTNDKENIDKNEQLFLNFIVGNLALVTAGAPDKIENHKIFEENIDRLLSLF</sequence>
<dbReference type="RefSeq" id="WP_041092199.1">
    <property type="nucleotide sequence ID" value="NZ_AP014680.1"/>
</dbReference>
<dbReference type="HOGENOM" id="CLU_1459583_0_0_9"/>
<dbReference type="InterPro" id="IPR009057">
    <property type="entry name" value="Homeodomain-like_sf"/>
</dbReference>
<dbReference type="Gene3D" id="1.10.357.10">
    <property type="entry name" value="Tetracycline Repressor, domain 2"/>
    <property type="match status" value="1"/>
</dbReference>
<dbReference type="EMBL" id="AP014680">
    <property type="protein sequence ID" value="BAP84748.1"/>
    <property type="molecule type" value="Genomic_DNA"/>
</dbReference>
<reference evidence="1 2" key="1">
    <citation type="submission" date="2014-11" db="EMBL/GenBank/DDBJ databases">
        <title>Complete genome sequence and analysis of Lactobacillus hokkaidonensis LOOC260T.</title>
        <authorList>
            <person name="Tanizawa Y."/>
            <person name="Tohno M."/>
            <person name="Kaminuma E."/>
            <person name="Nakamura Y."/>
            <person name="Arita M."/>
        </authorList>
    </citation>
    <scope>NUCLEOTIDE SEQUENCE [LARGE SCALE GENOMIC DNA]</scope>
    <source>
        <strain evidence="1 2">LOOC260</strain>
    </source>
</reference>
<protein>
    <submittedName>
        <fullName evidence="1">Transcriptional regulator</fullName>
    </submittedName>
</protein>
<dbReference type="AlphaFoldDB" id="A0A0A1GV81"/>
<dbReference type="STRING" id="1291742.LOOC260_101700"/>
<dbReference type="KEGG" id="lho:LOOC260_101700"/>
<gene>
    <name evidence="1" type="ORF">LOOC260_101700</name>
</gene>
<dbReference type="Proteomes" id="UP000031620">
    <property type="component" value="Chromosome"/>
</dbReference>
<organism evidence="1 2">
    <name type="scientific">Paucilactobacillus hokkaidonensis JCM 18461</name>
    <dbReference type="NCBI Taxonomy" id="1291742"/>
    <lineage>
        <taxon>Bacteria</taxon>
        <taxon>Bacillati</taxon>
        <taxon>Bacillota</taxon>
        <taxon>Bacilli</taxon>
        <taxon>Lactobacillales</taxon>
        <taxon>Lactobacillaceae</taxon>
        <taxon>Paucilactobacillus</taxon>
    </lineage>
</organism>
<proteinExistence type="predicted"/>
<dbReference type="SUPFAM" id="SSF46689">
    <property type="entry name" value="Homeodomain-like"/>
    <property type="match status" value="1"/>
</dbReference>
<name>A0A0A1GV81_9LACO</name>
<evidence type="ECO:0000313" key="1">
    <source>
        <dbReference type="EMBL" id="BAP84748.1"/>
    </source>
</evidence>
<accession>A0A0A1GV81</accession>
<evidence type="ECO:0000313" key="2">
    <source>
        <dbReference type="Proteomes" id="UP000031620"/>
    </source>
</evidence>